<evidence type="ECO:0000256" key="1">
    <source>
        <dbReference type="ARBA" id="ARBA00004141"/>
    </source>
</evidence>
<dbReference type="OrthoDB" id="8951938at2759"/>
<keyword evidence="8" id="KW-1185">Reference proteome</keyword>
<name>A0A8T0AN00_SILME</name>
<dbReference type="InterPro" id="IPR030417">
    <property type="entry name" value="MS4A"/>
</dbReference>
<organism evidence="7 8">
    <name type="scientific">Silurus meridionalis</name>
    <name type="common">Southern catfish</name>
    <name type="synonym">Silurus soldatovi meridionalis</name>
    <dbReference type="NCBI Taxonomy" id="175797"/>
    <lineage>
        <taxon>Eukaryota</taxon>
        <taxon>Metazoa</taxon>
        <taxon>Chordata</taxon>
        <taxon>Craniata</taxon>
        <taxon>Vertebrata</taxon>
        <taxon>Euteleostomi</taxon>
        <taxon>Actinopterygii</taxon>
        <taxon>Neopterygii</taxon>
        <taxon>Teleostei</taxon>
        <taxon>Ostariophysi</taxon>
        <taxon>Siluriformes</taxon>
        <taxon>Siluridae</taxon>
        <taxon>Silurus</taxon>
    </lineage>
</organism>
<keyword evidence="4 6" id="KW-1133">Transmembrane helix</keyword>
<evidence type="ECO:0000313" key="7">
    <source>
        <dbReference type="EMBL" id="KAF7692068.1"/>
    </source>
</evidence>
<keyword evidence="5 6" id="KW-0472">Membrane</keyword>
<evidence type="ECO:0000256" key="6">
    <source>
        <dbReference type="SAM" id="Phobius"/>
    </source>
</evidence>
<feature type="transmembrane region" description="Helical" evidence="6">
    <location>
        <begin position="160"/>
        <end position="184"/>
    </location>
</feature>
<comment type="subcellular location">
    <subcellularLocation>
        <location evidence="1">Membrane</location>
        <topology evidence="1">Multi-pass membrane protein</topology>
    </subcellularLocation>
</comment>
<sequence length="192" mass="21004">MACANFAMDVIEGSSGRRDGEGDEGLLIKHYRVSELIPSPKLPLHRLLKREPAVWAAVQISSGVLSVGIGVMFAASFGIADLLLTLFRVPIVSGVLFLFTGVLSMLLYRHPTLLQMCFQANIFCLVMATLGAVLLCVDLGGKKTHVKSNDESGSELYHQVESLVLCVTLLDMLISFVLVLLICAEKRRQEKK</sequence>
<dbReference type="AlphaFoldDB" id="A0A8T0AN00"/>
<gene>
    <name evidence="7" type="ORF">HF521_011035</name>
</gene>
<accession>A0A8T0AN00</accession>
<evidence type="ECO:0000313" key="8">
    <source>
        <dbReference type="Proteomes" id="UP000606274"/>
    </source>
</evidence>
<dbReference type="GO" id="GO:0016020">
    <property type="term" value="C:membrane"/>
    <property type="evidence" value="ECO:0007669"/>
    <property type="project" value="UniProtKB-SubCell"/>
</dbReference>
<proteinExistence type="inferred from homology"/>
<comment type="similarity">
    <text evidence="2">Belongs to the MS4A family.</text>
</comment>
<comment type="caution">
    <text evidence="7">The sequence shown here is derived from an EMBL/GenBank/DDBJ whole genome shotgun (WGS) entry which is preliminary data.</text>
</comment>
<evidence type="ECO:0000256" key="4">
    <source>
        <dbReference type="ARBA" id="ARBA00022989"/>
    </source>
</evidence>
<keyword evidence="3 6" id="KW-0812">Transmembrane</keyword>
<evidence type="ECO:0000256" key="2">
    <source>
        <dbReference type="ARBA" id="ARBA00009565"/>
    </source>
</evidence>
<feature type="transmembrane region" description="Helical" evidence="6">
    <location>
        <begin position="86"/>
        <end position="108"/>
    </location>
</feature>
<protein>
    <submittedName>
        <fullName evidence="7">Uncharacterized protein</fullName>
    </submittedName>
</protein>
<evidence type="ECO:0000256" key="5">
    <source>
        <dbReference type="ARBA" id="ARBA00023136"/>
    </source>
</evidence>
<feature type="transmembrane region" description="Helical" evidence="6">
    <location>
        <begin position="53"/>
        <end position="80"/>
    </location>
</feature>
<dbReference type="InterPro" id="IPR007237">
    <property type="entry name" value="CD20-like"/>
</dbReference>
<dbReference type="Pfam" id="PF04103">
    <property type="entry name" value="CD20"/>
    <property type="match status" value="1"/>
</dbReference>
<dbReference type="PANTHER" id="PTHR23320:SF130">
    <property type="entry name" value="TRANSMEMBRANE PROTEIN 212"/>
    <property type="match status" value="1"/>
</dbReference>
<dbReference type="PANTHER" id="PTHR23320">
    <property type="entry name" value="MEMBRANE-SPANNING 4-DOMAINS SUBFAMILY A MS4A -RELATED"/>
    <property type="match status" value="1"/>
</dbReference>
<dbReference type="Proteomes" id="UP000606274">
    <property type="component" value="Unassembled WGS sequence"/>
</dbReference>
<reference evidence="7" key="1">
    <citation type="submission" date="2020-08" db="EMBL/GenBank/DDBJ databases">
        <title>Chromosome-level assembly of Southern catfish (Silurus meridionalis) provides insights into visual adaptation to the nocturnal and benthic lifestyles.</title>
        <authorList>
            <person name="Zhang Y."/>
            <person name="Wang D."/>
            <person name="Peng Z."/>
        </authorList>
    </citation>
    <scope>NUCLEOTIDE SEQUENCE</scope>
    <source>
        <strain evidence="7">SWU-2019-XX</strain>
        <tissue evidence="7">Muscle</tissue>
    </source>
</reference>
<dbReference type="EMBL" id="JABFDY010000021">
    <property type="protein sequence ID" value="KAF7692068.1"/>
    <property type="molecule type" value="Genomic_DNA"/>
</dbReference>
<evidence type="ECO:0000256" key="3">
    <source>
        <dbReference type="ARBA" id="ARBA00022692"/>
    </source>
</evidence>
<feature type="transmembrane region" description="Helical" evidence="6">
    <location>
        <begin position="120"/>
        <end position="140"/>
    </location>
</feature>